<comment type="caution">
    <text evidence="3">The sequence shown here is derived from an EMBL/GenBank/DDBJ whole genome shotgun (WGS) entry which is preliminary data.</text>
</comment>
<reference evidence="3 4" key="1">
    <citation type="journal article" date="2024" name="Ann. Entomol. Soc. Am.">
        <title>Genomic analyses of the southern and eastern yellowjacket wasps (Hymenoptera: Vespidae) reveal evolutionary signatures of social life.</title>
        <authorList>
            <person name="Catto M.A."/>
            <person name="Caine P.B."/>
            <person name="Orr S.E."/>
            <person name="Hunt B.G."/>
            <person name="Goodisman M.A.D."/>
        </authorList>
    </citation>
    <scope>NUCLEOTIDE SEQUENCE [LARGE SCALE GENOMIC DNA]</scope>
    <source>
        <strain evidence="3">232</strain>
        <tissue evidence="3">Head and thorax</tissue>
    </source>
</reference>
<keyword evidence="4" id="KW-1185">Reference proteome</keyword>
<organism evidence="3 4">
    <name type="scientific">Vespula maculifrons</name>
    <name type="common">Eastern yellow jacket</name>
    <name type="synonym">Wasp</name>
    <dbReference type="NCBI Taxonomy" id="7453"/>
    <lineage>
        <taxon>Eukaryota</taxon>
        <taxon>Metazoa</taxon>
        <taxon>Ecdysozoa</taxon>
        <taxon>Arthropoda</taxon>
        <taxon>Hexapoda</taxon>
        <taxon>Insecta</taxon>
        <taxon>Pterygota</taxon>
        <taxon>Neoptera</taxon>
        <taxon>Endopterygota</taxon>
        <taxon>Hymenoptera</taxon>
        <taxon>Apocrita</taxon>
        <taxon>Aculeata</taxon>
        <taxon>Vespoidea</taxon>
        <taxon>Vespidae</taxon>
        <taxon>Vespinae</taxon>
        <taxon>Vespula</taxon>
    </lineage>
</organism>
<evidence type="ECO:0000256" key="1">
    <source>
        <dbReference type="SAM" id="MobiDB-lite"/>
    </source>
</evidence>
<accession>A0ABD2CYS3</accession>
<dbReference type="Proteomes" id="UP001607303">
    <property type="component" value="Unassembled WGS sequence"/>
</dbReference>
<sequence length="116" mass="13651">MHSVFEIKQTKNRKKKFILALITNLLEIDIVLFYYAAFEWWYGARESSLERINREAASVRGYNRLRWERNDKENLGAINSDSEKEVLRIDIEEEEEEDEGEEGDTGDEVVEGECKC</sequence>
<evidence type="ECO:0000256" key="2">
    <source>
        <dbReference type="SAM" id="Phobius"/>
    </source>
</evidence>
<dbReference type="AlphaFoldDB" id="A0ABD2CYS3"/>
<keyword evidence="2" id="KW-0812">Transmembrane</keyword>
<feature type="region of interest" description="Disordered" evidence="1">
    <location>
        <begin position="91"/>
        <end position="116"/>
    </location>
</feature>
<keyword evidence="2" id="KW-1133">Transmembrane helix</keyword>
<dbReference type="EMBL" id="JAYRBN010000019">
    <property type="protein sequence ID" value="KAL2750277.1"/>
    <property type="molecule type" value="Genomic_DNA"/>
</dbReference>
<evidence type="ECO:0000313" key="3">
    <source>
        <dbReference type="EMBL" id="KAL2750277.1"/>
    </source>
</evidence>
<name>A0ABD2CYS3_VESMC</name>
<gene>
    <name evidence="3" type="ORF">V1477_001481</name>
</gene>
<keyword evidence="2" id="KW-0472">Membrane</keyword>
<protein>
    <submittedName>
        <fullName evidence="3">Uncharacterized protein</fullName>
    </submittedName>
</protein>
<feature type="transmembrane region" description="Helical" evidence="2">
    <location>
        <begin position="17"/>
        <end position="37"/>
    </location>
</feature>
<proteinExistence type="predicted"/>
<evidence type="ECO:0000313" key="4">
    <source>
        <dbReference type="Proteomes" id="UP001607303"/>
    </source>
</evidence>